<name>A0A2U1V9T6_9PROT</name>
<feature type="domain" description="ABC transporter" evidence="8">
    <location>
        <begin position="6"/>
        <end position="275"/>
    </location>
</feature>
<evidence type="ECO:0000256" key="5">
    <source>
        <dbReference type="ARBA" id="ARBA00022741"/>
    </source>
</evidence>
<keyword evidence="7" id="KW-0472">Membrane</keyword>
<evidence type="ECO:0000256" key="6">
    <source>
        <dbReference type="ARBA" id="ARBA00022840"/>
    </source>
</evidence>
<organism evidence="9 10">
    <name type="scientific">Teichococcus aestuarii</name>
    <dbReference type="NCBI Taxonomy" id="568898"/>
    <lineage>
        <taxon>Bacteria</taxon>
        <taxon>Pseudomonadati</taxon>
        <taxon>Pseudomonadota</taxon>
        <taxon>Alphaproteobacteria</taxon>
        <taxon>Acetobacterales</taxon>
        <taxon>Roseomonadaceae</taxon>
        <taxon>Roseomonas</taxon>
    </lineage>
</organism>
<evidence type="ECO:0000256" key="2">
    <source>
        <dbReference type="ARBA" id="ARBA00005417"/>
    </source>
</evidence>
<dbReference type="PANTHER" id="PTHR43297:SF2">
    <property type="entry name" value="DIPEPTIDE TRANSPORT ATP-BINDING PROTEIN DPPD"/>
    <property type="match status" value="1"/>
</dbReference>
<gene>
    <name evidence="9" type="ORF">CR165_01875</name>
</gene>
<dbReference type="Pfam" id="PF00005">
    <property type="entry name" value="ABC_tran"/>
    <property type="match status" value="1"/>
</dbReference>
<dbReference type="OrthoDB" id="7241770at2"/>
<evidence type="ECO:0000256" key="7">
    <source>
        <dbReference type="ARBA" id="ARBA00023136"/>
    </source>
</evidence>
<dbReference type="EMBL" id="PDOA01000001">
    <property type="protein sequence ID" value="PWC30679.1"/>
    <property type="molecule type" value="Genomic_DNA"/>
</dbReference>
<dbReference type="Gene3D" id="3.40.50.300">
    <property type="entry name" value="P-loop containing nucleotide triphosphate hydrolases"/>
    <property type="match status" value="1"/>
</dbReference>
<dbReference type="Pfam" id="PF08352">
    <property type="entry name" value="oligo_HPY"/>
    <property type="match status" value="1"/>
</dbReference>
<dbReference type="GO" id="GO:0005524">
    <property type="term" value="F:ATP binding"/>
    <property type="evidence" value="ECO:0007669"/>
    <property type="project" value="UniProtKB-KW"/>
</dbReference>
<comment type="caution">
    <text evidence="9">The sequence shown here is derived from an EMBL/GenBank/DDBJ whole genome shotgun (WGS) entry which is preliminary data.</text>
</comment>
<keyword evidence="10" id="KW-1185">Reference proteome</keyword>
<dbReference type="FunFam" id="3.40.50.300:FF:000016">
    <property type="entry name" value="Oligopeptide ABC transporter ATP-binding component"/>
    <property type="match status" value="1"/>
</dbReference>
<comment type="similarity">
    <text evidence="2">Belongs to the ABC transporter superfamily.</text>
</comment>
<dbReference type="GO" id="GO:0055085">
    <property type="term" value="P:transmembrane transport"/>
    <property type="evidence" value="ECO:0007669"/>
    <property type="project" value="UniProtKB-ARBA"/>
</dbReference>
<dbReference type="RefSeq" id="WP_109515250.1">
    <property type="nucleotide sequence ID" value="NZ_PDOA01000001.1"/>
</dbReference>
<dbReference type="AlphaFoldDB" id="A0A2U1V9T6"/>
<evidence type="ECO:0000256" key="3">
    <source>
        <dbReference type="ARBA" id="ARBA00022448"/>
    </source>
</evidence>
<evidence type="ECO:0000256" key="4">
    <source>
        <dbReference type="ARBA" id="ARBA00022475"/>
    </source>
</evidence>
<keyword evidence="4" id="KW-1003">Cell membrane</keyword>
<sequence length="340" mass="37217">MSGLLLEVDRLTLGFRTERGLARILDGASLRIAPGEVMGLVGESGCGKTTLARAILGVLPAGGAQVDGGRISFRGRDLLREDPATLARDLRGRAITFIPQDPFSSFNPVFTIGEQLMDLMKWKSPRRQGEGRWPTLLQPYPRARRKADREAVLEMLAAVQLPNPAAILQKYPHEVSGGQRQRLMIAMALLPEPDLVIADEPTTALDVTIQAQILGVIRRLATERRVAVLLTTHDLGSAWEICDAVTVMYAGQDVESAPIDRFFAAPAHPYTTRLLESLPREGADVAGIPGEVPSPLAQPPGCRFYPRCDRATEACRATRPEETLLAEGHRLRCYHPRLPA</sequence>
<evidence type="ECO:0000313" key="10">
    <source>
        <dbReference type="Proteomes" id="UP000245048"/>
    </source>
</evidence>
<dbReference type="PANTHER" id="PTHR43297">
    <property type="entry name" value="OLIGOPEPTIDE TRANSPORT ATP-BINDING PROTEIN APPD"/>
    <property type="match status" value="1"/>
</dbReference>
<dbReference type="InterPro" id="IPR003593">
    <property type="entry name" value="AAA+_ATPase"/>
</dbReference>
<dbReference type="InterPro" id="IPR017871">
    <property type="entry name" value="ABC_transporter-like_CS"/>
</dbReference>
<evidence type="ECO:0000256" key="1">
    <source>
        <dbReference type="ARBA" id="ARBA00004417"/>
    </source>
</evidence>
<protein>
    <submittedName>
        <fullName evidence="9">Peptide ABC transporter ATP-binding protein</fullName>
    </submittedName>
</protein>
<dbReference type="NCBIfam" id="TIGR01727">
    <property type="entry name" value="oligo_HPY"/>
    <property type="match status" value="1"/>
</dbReference>
<dbReference type="InterPro" id="IPR027417">
    <property type="entry name" value="P-loop_NTPase"/>
</dbReference>
<reference evidence="10" key="1">
    <citation type="submission" date="2017-10" db="EMBL/GenBank/DDBJ databases">
        <authorList>
            <person name="Toshchakov S.V."/>
            <person name="Goeva M.A."/>
        </authorList>
    </citation>
    <scope>NUCLEOTIDE SEQUENCE [LARGE SCALE GENOMIC DNA]</scope>
    <source>
        <strain evidence="10">JR1/69-1-13</strain>
    </source>
</reference>
<dbReference type="GO" id="GO:0005886">
    <property type="term" value="C:plasma membrane"/>
    <property type="evidence" value="ECO:0007669"/>
    <property type="project" value="UniProtKB-SubCell"/>
</dbReference>
<dbReference type="InterPro" id="IPR003439">
    <property type="entry name" value="ABC_transporter-like_ATP-bd"/>
</dbReference>
<dbReference type="CDD" id="cd03257">
    <property type="entry name" value="ABC_NikE_OppD_transporters"/>
    <property type="match status" value="1"/>
</dbReference>
<keyword evidence="3" id="KW-0813">Transport</keyword>
<keyword evidence="5" id="KW-0547">Nucleotide-binding</keyword>
<proteinExistence type="inferred from homology"/>
<evidence type="ECO:0000259" key="8">
    <source>
        <dbReference type="PROSITE" id="PS50893"/>
    </source>
</evidence>
<evidence type="ECO:0000313" key="9">
    <source>
        <dbReference type="EMBL" id="PWC30679.1"/>
    </source>
</evidence>
<dbReference type="Proteomes" id="UP000245048">
    <property type="component" value="Unassembled WGS sequence"/>
</dbReference>
<dbReference type="GO" id="GO:0016887">
    <property type="term" value="F:ATP hydrolysis activity"/>
    <property type="evidence" value="ECO:0007669"/>
    <property type="project" value="InterPro"/>
</dbReference>
<comment type="subcellular location">
    <subcellularLocation>
        <location evidence="1">Cell inner membrane</location>
        <topology evidence="1">Peripheral membrane protein</topology>
    </subcellularLocation>
</comment>
<dbReference type="SMART" id="SM00382">
    <property type="entry name" value="AAA"/>
    <property type="match status" value="1"/>
</dbReference>
<dbReference type="PROSITE" id="PS50893">
    <property type="entry name" value="ABC_TRANSPORTER_2"/>
    <property type="match status" value="1"/>
</dbReference>
<dbReference type="InterPro" id="IPR013563">
    <property type="entry name" value="Oligopep_ABC_C"/>
</dbReference>
<dbReference type="SUPFAM" id="SSF52540">
    <property type="entry name" value="P-loop containing nucleoside triphosphate hydrolases"/>
    <property type="match status" value="1"/>
</dbReference>
<keyword evidence="6 9" id="KW-0067">ATP-binding</keyword>
<dbReference type="PROSITE" id="PS00211">
    <property type="entry name" value="ABC_TRANSPORTER_1"/>
    <property type="match status" value="1"/>
</dbReference>
<dbReference type="GO" id="GO:0015833">
    <property type="term" value="P:peptide transport"/>
    <property type="evidence" value="ECO:0007669"/>
    <property type="project" value="InterPro"/>
</dbReference>
<dbReference type="InterPro" id="IPR050388">
    <property type="entry name" value="ABC_Ni/Peptide_Import"/>
</dbReference>
<accession>A0A2U1V9T6</accession>